<evidence type="ECO:0000256" key="1">
    <source>
        <dbReference type="SAM" id="Phobius"/>
    </source>
</evidence>
<comment type="caution">
    <text evidence="2">The sequence shown here is derived from an EMBL/GenBank/DDBJ whole genome shotgun (WGS) entry which is preliminary data.</text>
</comment>
<protein>
    <submittedName>
        <fullName evidence="2">Uncharacterized protein</fullName>
    </submittedName>
</protein>
<evidence type="ECO:0000313" key="3">
    <source>
        <dbReference type="Proteomes" id="UP000286598"/>
    </source>
</evidence>
<proteinExistence type="predicted"/>
<dbReference type="OrthoDB" id="1082652at2"/>
<name>A0A415GNP5_9BACT</name>
<keyword evidence="1" id="KW-0812">Transmembrane</keyword>
<gene>
    <name evidence="2" type="ORF">DW060_04735</name>
</gene>
<dbReference type="Proteomes" id="UP000286598">
    <property type="component" value="Unassembled WGS sequence"/>
</dbReference>
<sequence length="114" mass="13164">MEKNITLQQNNIRVFNTKLMQPASMLDTIKKAATNPIEWLRQYYSSVLEREVTTGQTLRYVHAQLAFLMGVFPTYDSLLVHLGVCAWALWAILRCIRTSDSRASRQPQERPLLP</sequence>
<keyword evidence="1" id="KW-0472">Membrane</keyword>
<feature type="transmembrane region" description="Helical" evidence="1">
    <location>
        <begin position="78"/>
        <end position="96"/>
    </location>
</feature>
<accession>A0A415GNP5</accession>
<organism evidence="2 3">
    <name type="scientific">Leyella stercorea</name>
    <dbReference type="NCBI Taxonomy" id="363265"/>
    <lineage>
        <taxon>Bacteria</taxon>
        <taxon>Pseudomonadati</taxon>
        <taxon>Bacteroidota</taxon>
        <taxon>Bacteroidia</taxon>
        <taxon>Bacteroidales</taxon>
        <taxon>Prevotellaceae</taxon>
        <taxon>Leyella</taxon>
    </lineage>
</organism>
<keyword evidence="1" id="KW-1133">Transmembrane helix</keyword>
<keyword evidence="3" id="KW-1185">Reference proteome</keyword>
<reference evidence="2 3" key="1">
    <citation type="submission" date="2018-08" db="EMBL/GenBank/DDBJ databases">
        <title>A genome reference for cultivated species of the human gut microbiota.</title>
        <authorList>
            <person name="Zou Y."/>
            <person name="Xue W."/>
            <person name="Luo G."/>
        </authorList>
    </citation>
    <scope>NUCLEOTIDE SEQUENCE [LARGE SCALE GENOMIC DNA]</scope>
    <source>
        <strain evidence="2 3">AF42-9</strain>
    </source>
</reference>
<dbReference type="EMBL" id="QRNO01000016">
    <property type="protein sequence ID" value="RHK51445.1"/>
    <property type="molecule type" value="Genomic_DNA"/>
</dbReference>
<evidence type="ECO:0000313" key="2">
    <source>
        <dbReference type="EMBL" id="RHK51445.1"/>
    </source>
</evidence>
<dbReference type="AlphaFoldDB" id="A0A415GNP5"/>